<dbReference type="SMART" id="SM00998">
    <property type="entry name" value="ADSL_C"/>
    <property type="match status" value="1"/>
</dbReference>
<organism evidence="14 15">
    <name type="scientific">Hippea maritima (strain ATCC 700847 / DSM 10411 / MH2)</name>
    <dbReference type="NCBI Taxonomy" id="760142"/>
    <lineage>
        <taxon>Bacteria</taxon>
        <taxon>Pseudomonadati</taxon>
        <taxon>Campylobacterota</taxon>
        <taxon>Desulfurellia</taxon>
        <taxon>Desulfurellales</taxon>
        <taxon>Hippeaceae</taxon>
        <taxon>Hippea</taxon>
    </lineage>
</organism>
<dbReference type="InterPro" id="IPR022761">
    <property type="entry name" value="Fumarate_lyase_N"/>
</dbReference>
<dbReference type="AlphaFoldDB" id="F2LTK0"/>
<evidence type="ECO:0000256" key="7">
    <source>
        <dbReference type="ARBA" id="ARBA00023239"/>
    </source>
</evidence>
<keyword evidence="6 12" id="KW-0658">Purine biosynthesis</keyword>
<dbReference type="Gene3D" id="1.20.200.10">
    <property type="entry name" value="Fumarase/aspartase (Central domain)"/>
    <property type="match status" value="1"/>
</dbReference>
<evidence type="ECO:0000256" key="9">
    <source>
        <dbReference type="ARBA" id="ARBA00030717"/>
    </source>
</evidence>
<dbReference type="InterPro" id="IPR000362">
    <property type="entry name" value="Fumarate_lyase_fam"/>
</dbReference>
<evidence type="ECO:0000256" key="8">
    <source>
        <dbReference type="ARBA" id="ARBA00024477"/>
    </source>
</evidence>
<evidence type="ECO:0000259" key="13">
    <source>
        <dbReference type="SMART" id="SM00998"/>
    </source>
</evidence>
<dbReference type="HOGENOM" id="CLU_030949_0_1_7"/>
<dbReference type="GO" id="GO:0006189">
    <property type="term" value="P:'de novo' IMP biosynthetic process"/>
    <property type="evidence" value="ECO:0007669"/>
    <property type="project" value="UniProtKB-UniPathway"/>
</dbReference>
<comment type="catalytic activity">
    <reaction evidence="10">
        <text>N(6)-(1,2-dicarboxyethyl)-AMP = fumarate + AMP</text>
        <dbReference type="Rhea" id="RHEA:16853"/>
        <dbReference type="ChEBI" id="CHEBI:29806"/>
        <dbReference type="ChEBI" id="CHEBI:57567"/>
        <dbReference type="ChEBI" id="CHEBI:456215"/>
        <dbReference type="EC" id="4.3.2.2"/>
    </reaction>
    <physiologicalReaction direction="left-to-right" evidence="10">
        <dbReference type="Rhea" id="RHEA:16854"/>
    </physiologicalReaction>
</comment>
<dbReference type="GO" id="GO:0044208">
    <property type="term" value="P:'de novo' AMP biosynthetic process"/>
    <property type="evidence" value="ECO:0007669"/>
    <property type="project" value="UniProtKB-UniPathway"/>
</dbReference>
<dbReference type="GO" id="GO:0070626">
    <property type="term" value="F:(S)-2-(5-amino-1-(5-phospho-D-ribosyl)imidazole-4-carboxamido) succinate lyase (fumarate-forming) activity"/>
    <property type="evidence" value="ECO:0007669"/>
    <property type="project" value="TreeGrafter"/>
</dbReference>
<evidence type="ECO:0000256" key="3">
    <source>
        <dbReference type="ARBA" id="ARBA00008273"/>
    </source>
</evidence>
<dbReference type="EC" id="4.3.2.2" evidence="4 11"/>
<dbReference type="Pfam" id="PF00206">
    <property type="entry name" value="Lyase_1"/>
    <property type="match status" value="1"/>
</dbReference>
<dbReference type="SUPFAM" id="SSF48557">
    <property type="entry name" value="L-aspartase-like"/>
    <property type="match status" value="1"/>
</dbReference>
<sequence length="431" mass="49841">MIERYTRKEMGQLWTEEAKFSRWLEVEIAVVEGWESIGEIPKGTAERIKQNAKFSIKRIEEIERVTRHDVVAFLENVKESLGDEGDFLHFGITSSDTIDTAMALALKRSAEIIIEDIKMVMDTLKKRAFEFKDTLMIGRSHGIHGEPISFGFVLALWYAEMKRNLKRMEDAKEAISYGKISGSMGTFANVPLEVEEYACKKLGLKPAPISSQIIQRDRYAQYMTTLAIVASTIEKIATQIRHYQRTEVREAEEFFHKGQKGSSSMPHKRNPVLSENLCGLARLVRSNSIAALENVALWHERDISHSSNERIILPDSNIAMDFMLYRLNNVIENLTVYEENMIKNLNLTRGVIYSQRLMLRLVEKGADKIEAYEAVQRNAMDSWENEKNFKELVLSDGFIKKYLTKEETEECFNPNYYIRRMDNIFSRVFDE</sequence>
<dbReference type="InterPro" id="IPR019468">
    <property type="entry name" value="AdenyloSucc_lyase_C"/>
</dbReference>
<dbReference type="PANTHER" id="PTHR43172">
    <property type="entry name" value="ADENYLOSUCCINATE LYASE"/>
    <property type="match status" value="1"/>
</dbReference>
<evidence type="ECO:0000256" key="12">
    <source>
        <dbReference type="RuleBase" id="RU361172"/>
    </source>
</evidence>
<dbReference type="PROSITE" id="PS00163">
    <property type="entry name" value="FUMARATE_LYASES"/>
    <property type="match status" value="1"/>
</dbReference>
<dbReference type="PANTHER" id="PTHR43172:SF1">
    <property type="entry name" value="ADENYLOSUCCINATE LYASE"/>
    <property type="match status" value="1"/>
</dbReference>
<dbReference type="FunCoup" id="F2LTK0">
    <property type="interactions" value="454"/>
</dbReference>
<protein>
    <recommendedName>
        <fullName evidence="5 11">Adenylosuccinate lyase</fullName>
        <shortName evidence="12">ASL</shortName>
        <ecNumber evidence="4 11">4.3.2.2</ecNumber>
    </recommendedName>
    <alternativeName>
        <fullName evidence="9 12">Adenylosuccinase</fullName>
    </alternativeName>
</protein>
<feature type="domain" description="Adenylosuccinate lyase C-terminal" evidence="13">
    <location>
        <begin position="349"/>
        <end position="429"/>
    </location>
</feature>
<reference evidence="14 15" key="1">
    <citation type="journal article" date="2011" name="Stand. Genomic Sci.">
        <title>Complete genome sequence of the thermophilic sulfur-reducer Hippea maritima type strain (MH(2)).</title>
        <authorList>
            <person name="Huntemann M."/>
            <person name="Lu M."/>
            <person name="Nolan M."/>
            <person name="Lapidus A."/>
            <person name="Lucas S."/>
            <person name="Hammon N."/>
            <person name="Deshpande S."/>
            <person name="Cheng J.F."/>
            <person name="Tapia R."/>
            <person name="Han C."/>
            <person name="Goodwin L."/>
            <person name="Pitluck S."/>
            <person name="Liolios K."/>
            <person name="Pagani I."/>
            <person name="Ivanova N."/>
            <person name="Ovchinikova G."/>
            <person name="Pati A."/>
            <person name="Chen A."/>
            <person name="Palaniappan K."/>
            <person name="Land M."/>
            <person name="Hauser L."/>
            <person name="Jeffries C.D."/>
            <person name="Detter J.C."/>
            <person name="Brambilla E.M."/>
            <person name="Rohde M."/>
            <person name="Spring S."/>
            <person name="Goker M."/>
            <person name="Woyke T."/>
            <person name="Bristow J."/>
            <person name="Eisen J.A."/>
            <person name="Markowitz V."/>
            <person name="Hugenholtz P."/>
            <person name="Kyrpides N.C."/>
            <person name="Klenk H.P."/>
            <person name="Mavromatis K."/>
        </authorList>
    </citation>
    <scope>NUCLEOTIDE SEQUENCE [LARGE SCALE GENOMIC DNA]</scope>
    <source>
        <strain evidence="15">ATCC 700847 / DSM 10411 / MH2</strain>
    </source>
</reference>
<dbReference type="OrthoDB" id="9768878at2"/>
<dbReference type="PRINTS" id="PR00145">
    <property type="entry name" value="ARGSUCLYASE"/>
</dbReference>
<gene>
    <name evidence="14" type="ordered locus">Hipma_0348</name>
</gene>
<dbReference type="Proteomes" id="UP000008139">
    <property type="component" value="Chromosome"/>
</dbReference>
<comment type="pathway">
    <text evidence="2 12">Purine metabolism; AMP biosynthesis via de novo pathway; AMP from IMP: step 2/2.</text>
</comment>
<evidence type="ECO:0000256" key="11">
    <source>
        <dbReference type="NCBIfam" id="TIGR00928"/>
    </source>
</evidence>
<dbReference type="InterPro" id="IPR020557">
    <property type="entry name" value="Fumarate_lyase_CS"/>
</dbReference>
<evidence type="ECO:0000313" key="15">
    <source>
        <dbReference type="Proteomes" id="UP000008139"/>
    </source>
</evidence>
<accession>F2LTK0</accession>
<dbReference type="NCBIfam" id="TIGR00928">
    <property type="entry name" value="purB"/>
    <property type="match status" value="1"/>
</dbReference>
<name>F2LTK0_HIPMA</name>
<dbReference type="KEGG" id="hmr:Hipma_0348"/>
<evidence type="ECO:0000256" key="4">
    <source>
        <dbReference type="ARBA" id="ARBA00012339"/>
    </source>
</evidence>
<dbReference type="GO" id="GO:0005829">
    <property type="term" value="C:cytosol"/>
    <property type="evidence" value="ECO:0007669"/>
    <property type="project" value="TreeGrafter"/>
</dbReference>
<dbReference type="STRING" id="760142.Hipma_0348"/>
<evidence type="ECO:0000256" key="6">
    <source>
        <dbReference type="ARBA" id="ARBA00022755"/>
    </source>
</evidence>
<evidence type="ECO:0000256" key="10">
    <source>
        <dbReference type="ARBA" id="ARBA00049115"/>
    </source>
</evidence>
<dbReference type="Gene3D" id="1.10.275.10">
    <property type="entry name" value="Fumarase/aspartase (N-terminal domain)"/>
    <property type="match status" value="1"/>
</dbReference>
<reference evidence="15" key="2">
    <citation type="submission" date="2011-03" db="EMBL/GenBank/DDBJ databases">
        <title>The complete genome of Hippea maritima DSM 10411.</title>
        <authorList>
            <consortium name="US DOE Joint Genome Institute (JGI-PGF)"/>
            <person name="Lucas S."/>
            <person name="Copeland A."/>
            <person name="Lapidus A."/>
            <person name="Bruce D."/>
            <person name="Goodwin L."/>
            <person name="Pitluck S."/>
            <person name="Peters L."/>
            <person name="Kyrpides N."/>
            <person name="Mavromatis K."/>
            <person name="Pagani I."/>
            <person name="Ivanova N."/>
            <person name="Mikhailova N."/>
            <person name="Lu M."/>
            <person name="Detter J.C."/>
            <person name="Tapia R."/>
            <person name="Han C."/>
            <person name="Land M."/>
            <person name="Hauser L."/>
            <person name="Markowitz V."/>
            <person name="Cheng J.-F."/>
            <person name="Hugenholtz P."/>
            <person name="Woyke T."/>
            <person name="Wu D."/>
            <person name="Spring S."/>
            <person name="Schroeder M."/>
            <person name="Brambilla E."/>
            <person name="Klenk H.-P."/>
            <person name="Eisen J.A."/>
        </authorList>
    </citation>
    <scope>NUCLEOTIDE SEQUENCE [LARGE SCALE GENOMIC DNA]</scope>
    <source>
        <strain evidence="15">ATCC 700847 / DSM 10411 / MH2</strain>
    </source>
</reference>
<dbReference type="InterPro" id="IPR008948">
    <property type="entry name" value="L-Aspartase-like"/>
</dbReference>
<proteinExistence type="inferred from homology"/>
<dbReference type="Pfam" id="PF10397">
    <property type="entry name" value="ADSL_C"/>
    <property type="match status" value="1"/>
</dbReference>
<dbReference type="EMBL" id="CP002606">
    <property type="protein sequence ID" value="AEA33325.1"/>
    <property type="molecule type" value="Genomic_DNA"/>
</dbReference>
<dbReference type="FunFam" id="1.20.200.10:FF:000008">
    <property type="entry name" value="Adenylosuccinate lyase"/>
    <property type="match status" value="1"/>
</dbReference>
<evidence type="ECO:0000313" key="14">
    <source>
        <dbReference type="EMBL" id="AEA33325.1"/>
    </source>
</evidence>
<evidence type="ECO:0000256" key="1">
    <source>
        <dbReference type="ARBA" id="ARBA00004706"/>
    </source>
</evidence>
<dbReference type="RefSeq" id="WP_013681369.1">
    <property type="nucleotide sequence ID" value="NC_015318.1"/>
</dbReference>
<dbReference type="FunFam" id="1.10.40.30:FF:000007">
    <property type="entry name" value="Adenylosuccinate lyase"/>
    <property type="match status" value="1"/>
</dbReference>
<dbReference type="InParanoid" id="F2LTK0"/>
<dbReference type="PRINTS" id="PR00149">
    <property type="entry name" value="FUMRATELYASE"/>
</dbReference>
<comment type="similarity">
    <text evidence="3 12">Belongs to the lyase 1 family. Adenylosuccinate lyase subfamily.</text>
</comment>
<comment type="pathway">
    <text evidence="1 12">Purine metabolism; IMP biosynthesis via de novo pathway; 5-amino-1-(5-phospho-D-ribosyl)imidazole-4-carboxamide from 5-amino-1-(5-phospho-D-ribosyl)imidazole-4-carboxylate: step 2/2.</text>
</comment>
<dbReference type="InterPro" id="IPR004769">
    <property type="entry name" value="Pur_lyase"/>
</dbReference>
<comment type="catalytic activity">
    <reaction evidence="8">
        <text>(2S)-2-[5-amino-1-(5-phospho-beta-D-ribosyl)imidazole-4-carboxamido]succinate = 5-amino-1-(5-phospho-beta-D-ribosyl)imidazole-4-carboxamide + fumarate</text>
        <dbReference type="Rhea" id="RHEA:23920"/>
        <dbReference type="ChEBI" id="CHEBI:29806"/>
        <dbReference type="ChEBI" id="CHEBI:58443"/>
        <dbReference type="ChEBI" id="CHEBI:58475"/>
        <dbReference type="EC" id="4.3.2.2"/>
    </reaction>
    <physiologicalReaction direction="left-to-right" evidence="8">
        <dbReference type="Rhea" id="RHEA:23921"/>
    </physiologicalReaction>
</comment>
<keyword evidence="7 12" id="KW-0456">Lyase</keyword>
<dbReference type="Gene3D" id="1.10.40.30">
    <property type="entry name" value="Fumarase/aspartase (C-terminal domain)"/>
    <property type="match status" value="1"/>
</dbReference>
<evidence type="ECO:0000256" key="2">
    <source>
        <dbReference type="ARBA" id="ARBA00004734"/>
    </source>
</evidence>
<dbReference type="GO" id="GO:0004018">
    <property type="term" value="F:N6-(1,2-dicarboxyethyl)AMP AMP-lyase (fumarate-forming) activity"/>
    <property type="evidence" value="ECO:0007669"/>
    <property type="project" value="UniProtKB-UniRule"/>
</dbReference>
<dbReference type="UniPathway" id="UPA00075">
    <property type="reaction ID" value="UER00336"/>
</dbReference>
<dbReference type="UniPathway" id="UPA00074">
    <property type="reaction ID" value="UER00132"/>
</dbReference>
<dbReference type="CDD" id="cd01360">
    <property type="entry name" value="Adenylsuccinate_lyase_1"/>
    <property type="match status" value="1"/>
</dbReference>
<dbReference type="InterPro" id="IPR024083">
    <property type="entry name" value="Fumarase/histidase_N"/>
</dbReference>
<keyword evidence="15" id="KW-1185">Reference proteome</keyword>
<evidence type="ECO:0000256" key="5">
    <source>
        <dbReference type="ARBA" id="ARBA00017058"/>
    </source>
</evidence>
<dbReference type="eggNOG" id="COG0015">
    <property type="taxonomic scope" value="Bacteria"/>
</dbReference>